<dbReference type="Proteomes" id="UP000054995">
    <property type="component" value="Unassembled WGS sequence"/>
</dbReference>
<protein>
    <submittedName>
        <fullName evidence="1">Uncharacterized protein</fullName>
    </submittedName>
</protein>
<accession>A0A0V1FKY7</accession>
<reference evidence="1 2" key="1">
    <citation type="submission" date="2015-01" db="EMBL/GenBank/DDBJ databases">
        <title>Evolution of Trichinella species and genotypes.</title>
        <authorList>
            <person name="Korhonen P.K."/>
            <person name="Edoardo P."/>
            <person name="Giuseppe L.R."/>
            <person name="Gasser R.B."/>
        </authorList>
    </citation>
    <scope>NUCLEOTIDE SEQUENCE [LARGE SCALE GENOMIC DNA]</scope>
    <source>
        <strain evidence="1">ISS470</strain>
    </source>
</reference>
<evidence type="ECO:0000313" key="1">
    <source>
        <dbReference type="EMBL" id="KRY86367.1"/>
    </source>
</evidence>
<name>A0A0V1FKY7_TRIPS</name>
<organism evidence="1 2">
    <name type="scientific">Trichinella pseudospiralis</name>
    <name type="common">Parasitic roundworm</name>
    <dbReference type="NCBI Taxonomy" id="6337"/>
    <lineage>
        <taxon>Eukaryota</taxon>
        <taxon>Metazoa</taxon>
        <taxon>Ecdysozoa</taxon>
        <taxon>Nematoda</taxon>
        <taxon>Enoplea</taxon>
        <taxon>Dorylaimia</taxon>
        <taxon>Trichinellida</taxon>
        <taxon>Trichinellidae</taxon>
        <taxon>Trichinella</taxon>
    </lineage>
</organism>
<dbReference type="EMBL" id="JYDT01000073">
    <property type="protein sequence ID" value="KRY86367.1"/>
    <property type="molecule type" value="Genomic_DNA"/>
</dbReference>
<proteinExistence type="predicted"/>
<sequence length="63" mass="7178">MGDGVEIEANGVRRMNNGVSNAMADNHEDRRCKPSFERRYLGLCATRRPRDTFIVLHATFPID</sequence>
<keyword evidence="2" id="KW-1185">Reference proteome</keyword>
<comment type="caution">
    <text evidence="1">The sequence shown here is derived from an EMBL/GenBank/DDBJ whole genome shotgun (WGS) entry which is preliminary data.</text>
</comment>
<gene>
    <name evidence="1" type="ORF">T4D_14517</name>
</gene>
<dbReference type="AlphaFoldDB" id="A0A0V1FKY7"/>
<evidence type="ECO:0000313" key="2">
    <source>
        <dbReference type="Proteomes" id="UP000054995"/>
    </source>
</evidence>